<evidence type="ECO:0000256" key="2">
    <source>
        <dbReference type="SAM" id="MobiDB-lite"/>
    </source>
</evidence>
<protein>
    <submittedName>
        <fullName evidence="3">Ase1 protein</fullName>
    </submittedName>
</protein>
<sequence length="874" mass="101249">MHLKEGWTDLSKDQLVDIISSAINSNKLSNKLNDDTSNNTSTNINTSSQIISPKEKSPIRFVENNLPFALPIDMIIKKLNEIQNLASLLGNKDKKLNNWNISLLNTCDNILQDLLKDKEKLTNDFIKSLETITKIFSITSKFSPIESINESVLTPTIRKLILDYKSNSFKNLENYCNEDLSMFELNKDVEKNLIRLIPILSQQLLSFNKQLKLFYSLYELIDDKNNQIIDISFLNNLPTKSDISLFNEINEAIDIKLILQTNFNKINPDLIEKLDLKIISLKDYINQRIEDLKILIISVINLNNELFIPSDQDFLKLPSYIDQNDLILSKIGIKDQIFDEYNSIFNELQNIKNERELLLNDYLIKVEQLWSILRPNSNEIQSFLKKNKNIKLKSLENFKILLNELEIEKLANIKKFINLSREKIKGFWDILMYDDESKLNFKDYYIDNEDYFNEDLLNSHTNELNRLRNESENLKPLLNMIAKLDDLMIQKRELDESSKDPSRLLKRNSFKILKQEEITRNRLQKELPKLLNEIRIQINQFETDSGRVFKLNGELYLNKIEEIENSFLHKKRNIRSSFKSPTISPNIRNNNLSSTNKYSKNLVTPSRSIIRRRDPTQMSNPFLSRNPTPSRTNSINTPSISKRNKLLSTNSSKKLPLSSDSLSNEPIILRGRSPVKSSNFILDLNASTKINTNNNTNNNNDTPAPIKSPNFSSVEKTNSITRSLNKLRKSPNVIKRSPMSMISNTFSNNNDNEHNQFTIFSNSNKDSTSTNRSNKKVNLLKTQNNLNNSNNLIPVEELSDSILDYSDNEDNKENHNNNNNNNNNMKMKMNMVNELKQKNNFIKNELLSFTTISKSLETNDNHASYNLSLDSDTF</sequence>
<feature type="region of interest" description="Disordered" evidence="2">
    <location>
        <begin position="692"/>
        <end position="714"/>
    </location>
</feature>
<feature type="compositionally biased region" description="Low complexity" evidence="2">
    <location>
        <begin position="816"/>
        <end position="825"/>
    </location>
</feature>
<feature type="region of interest" description="Disordered" evidence="2">
    <location>
        <begin position="806"/>
        <end position="825"/>
    </location>
</feature>
<feature type="compositionally biased region" description="Low complexity" evidence="2">
    <location>
        <begin position="651"/>
        <end position="661"/>
    </location>
</feature>
<keyword evidence="1" id="KW-0175">Coiled coil</keyword>
<feature type="region of interest" description="Disordered" evidence="2">
    <location>
        <begin position="611"/>
        <end position="661"/>
    </location>
</feature>
<dbReference type="PANTHER" id="PTHR19321">
    <property type="entry name" value="PROTEIN REGULATOR OF CYTOKINESIS 1 PRC1-RELATED"/>
    <property type="match status" value="1"/>
</dbReference>
<dbReference type="PANTHER" id="PTHR19321:SF41">
    <property type="entry name" value="FASCETTO-RELATED"/>
    <property type="match status" value="1"/>
</dbReference>
<keyword evidence="4" id="KW-1185">Reference proteome</keyword>
<feature type="coiled-coil region" evidence="1">
    <location>
        <begin position="513"/>
        <end position="540"/>
    </location>
</feature>
<dbReference type="GO" id="GO:0051256">
    <property type="term" value="P:mitotic spindle midzone assembly"/>
    <property type="evidence" value="ECO:0007669"/>
    <property type="project" value="TreeGrafter"/>
</dbReference>
<gene>
    <name evidence="3" type="ORF">DAPK24_042410</name>
</gene>
<dbReference type="GO" id="GO:1990023">
    <property type="term" value="C:mitotic spindle midzone"/>
    <property type="evidence" value="ECO:0007669"/>
    <property type="project" value="TreeGrafter"/>
</dbReference>
<dbReference type="Proteomes" id="UP001378960">
    <property type="component" value="Unassembled WGS sequence"/>
</dbReference>
<proteinExistence type="predicted"/>
<dbReference type="GO" id="GO:0008017">
    <property type="term" value="F:microtubule binding"/>
    <property type="evidence" value="ECO:0007669"/>
    <property type="project" value="InterPro"/>
</dbReference>
<dbReference type="GO" id="GO:0005737">
    <property type="term" value="C:cytoplasm"/>
    <property type="evidence" value="ECO:0007669"/>
    <property type="project" value="TreeGrafter"/>
</dbReference>
<feature type="compositionally biased region" description="Polar residues" evidence="2">
    <location>
        <begin position="616"/>
        <end position="650"/>
    </location>
</feature>
<dbReference type="Gene3D" id="1.20.58.1520">
    <property type="match status" value="1"/>
</dbReference>
<dbReference type="EMBL" id="BTGB01000009">
    <property type="protein sequence ID" value="GMM47643.1"/>
    <property type="molecule type" value="Genomic_DNA"/>
</dbReference>
<evidence type="ECO:0000256" key="1">
    <source>
        <dbReference type="SAM" id="Coils"/>
    </source>
</evidence>
<evidence type="ECO:0000313" key="3">
    <source>
        <dbReference type="EMBL" id="GMM47643.1"/>
    </source>
</evidence>
<organism evidence="3 4">
    <name type="scientific">Pichia kluyveri</name>
    <name type="common">Yeast</name>
    <dbReference type="NCBI Taxonomy" id="36015"/>
    <lineage>
        <taxon>Eukaryota</taxon>
        <taxon>Fungi</taxon>
        <taxon>Dikarya</taxon>
        <taxon>Ascomycota</taxon>
        <taxon>Saccharomycotina</taxon>
        <taxon>Pichiomycetes</taxon>
        <taxon>Pichiales</taxon>
        <taxon>Pichiaceae</taxon>
        <taxon>Pichia</taxon>
    </lineage>
</organism>
<dbReference type="Pfam" id="PF03999">
    <property type="entry name" value="MAP65_ASE1"/>
    <property type="match status" value="1"/>
</dbReference>
<reference evidence="3 4" key="1">
    <citation type="journal article" date="2023" name="Elife">
        <title>Identification of key yeast species and microbe-microbe interactions impacting larval growth of Drosophila in the wild.</title>
        <authorList>
            <person name="Mure A."/>
            <person name="Sugiura Y."/>
            <person name="Maeda R."/>
            <person name="Honda K."/>
            <person name="Sakurai N."/>
            <person name="Takahashi Y."/>
            <person name="Watada M."/>
            <person name="Katoh T."/>
            <person name="Gotoh A."/>
            <person name="Gotoh Y."/>
            <person name="Taniguchi I."/>
            <person name="Nakamura K."/>
            <person name="Hayashi T."/>
            <person name="Katayama T."/>
            <person name="Uemura T."/>
            <person name="Hattori Y."/>
        </authorList>
    </citation>
    <scope>NUCLEOTIDE SEQUENCE [LARGE SCALE GENOMIC DNA]</scope>
    <source>
        <strain evidence="3 4">PK-24</strain>
    </source>
</reference>
<name>A0AAV5R8A8_PICKL</name>
<dbReference type="InterPro" id="IPR007145">
    <property type="entry name" value="MAP65_Ase1_PRC1"/>
</dbReference>
<dbReference type="AlphaFoldDB" id="A0AAV5R8A8"/>
<accession>A0AAV5R8A8</accession>
<evidence type="ECO:0000313" key="4">
    <source>
        <dbReference type="Proteomes" id="UP001378960"/>
    </source>
</evidence>
<comment type="caution">
    <text evidence="3">The sequence shown here is derived from an EMBL/GenBank/DDBJ whole genome shotgun (WGS) entry which is preliminary data.</text>
</comment>